<feature type="region of interest" description="Disordered" evidence="4">
    <location>
        <begin position="98"/>
        <end position="127"/>
    </location>
</feature>
<dbReference type="Pfam" id="PF01638">
    <property type="entry name" value="HxlR"/>
    <property type="match status" value="1"/>
</dbReference>
<evidence type="ECO:0000259" key="5">
    <source>
        <dbReference type="PROSITE" id="PS51118"/>
    </source>
</evidence>
<protein>
    <submittedName>
        <fullName evidence="6">Winged helix-turn-helix transcriptional regulator</fullName>
    </submittedName>
</protein>
<dbReference type="InterPro" id="IPR002577">
    <property type="entry name" value="HTH_HxlR"/>
</dbReference>
<dbReference type="EMBL" id="JBHMAG010000009">
    <property type="protein sequence ID" value="MFB9752152.1"/>
    <property type="molecule type" value="Genomic_DNA"/>
</dbReference>
<organism evidence="6 7">
    <name type="scientific">Paenibacillus hodogayensis</name>
    <dbReference type="NCBI Taxonomy" id="279208"/>
    <lineage>
        <taxon>Bacteria</taxon>
        <taxon>Bacillati</taxon>
        <taxon>Bacillota</taxon>
        <taxon>Bacilli</taxon>
        <taxon>Bacillales</taxon>
        <taxon>Paenibacillaceae</taxon>
        <taxon>Paenibacillus</taxon>
    </lineage>
</organism>
<evidence type="ECO:0000313" key="6">
    <source>
        <dbReference type="EMBL" id="MFB9752152.1"/>
    </source>
</evidence>
<dbReference type="CDD" id="cd00090">
    <property type="entry name" value="HTH_ARSR"/>
    <property type="match status" value="1"/>
</dbReference>
<evidence type="ECO:0000313" key="7">
    <source>
        <dbReference type="Proteomes" id="UP001589619"/>
    </source>
</evidence>
<evidence type="ECO:0000256" key="4">
    <source>
        <dbReference type="SAM" id="MobiDB-lite"/>
    </source>
</evidence>
<keyword evidence="7" id="KW-1185">Reference proteome</keyword>
<dbReference type="InterPro" id="IPR011991">
    <property type="entry name" value="ArsR-like_HTH"/>
</dbReference>
<name>A0ABV5VVE8_9BACL</name>
<keyword evidence="3" id="KW-0804">Transcription</keyword>
<dbReference type="SUPFAM" id="SSF46785">
    <property type="entry name" value="Winged helix' DNA-binding domain"/>
    <property type="match status" value="1"/>
</dbReference>
<accession>A0ABV5VVE8</accession>
<dbReference type="InterPro" id="IPR036388">
    <property type="entry name" value="WH-like_DNA-bd_sf"/>
</dbReference>
<sequence>MEHNPESCMLDKTLNVIVGKWKLAILHLLFQGTKRFSELQHGIPDITKKVLTAHLRELEEDDIIKRIVYAEVPPRVEYSLTEYGYSLQPTLQSLQEWGSNHAEHMRSKRERQSSTKFPDDQPAVSVE</sequence>
<dbReference type="PANTHER" id="PTHR33204:SF29">
    <property type="entry name" value="TRANSCRIPTIONAL REGULATOR"/>
    <property type="match status" value="1"/>
</dbReference>
<evidence type="ECO:0000256" key="2">
    <source>
        <dbReference type="ARBA" id="ARBA00023125"/>
    </source>
</evidence>
<reference evidence="6 7" key="1">
    <citation type="submission" date="2024-09" db="EMBL/GenBank/DDBJ databases">
        <authorList>
            <person name="Sun Q."/>
            <person name="Mori K."/>
        </authorList>
    </citation>
    <scope>NUCLEOTIDE SEQUENCE [LARGE SCALE GENOMIC DNA]</scope>
    <source>
        <strain evidence="6 7">JCM 12520</strain>
    </source>
</reference>
<comment type="caution">
    <text evidence="6">The sequence shown here is derived from an EMBL/GenBank/DDBJ whole genome shotgun (WGS) entry which is preliminary data.</text>
</comment>
<dbReference type="RefSeq" id="WP_344910918.1">
    <property type="nucleotide sequence ID" value="NZ_BAAAYO010000010.1"/>
</dbReference>
<dbReference type="PANTHER" id="PTHR33204">
    <property type="entry name" value="TRANSCRIPTIONAL REGULATOR, MARR FAMILY"/>
    <property type="match status" value="1"/>
</dbReference>
<evidence type="ECO:0000256" key="1">
    <source>
        <dbReference type="ARBA" id="ARBA00023015"/>
    </source>
</evidence>
<dbReference type="InterPro" id="IPR036390">
    <property type="entry name" value="WH_DNA-bd_sf"/>
</dbReference>
<dbReference type="Proteomes" id="UP001589619">
    <property type="component" value="Unassembled WGS sequence"/>
</dbReference>
<gene>
    <name evidence="6" type="ORF">ACFFNY_11355</name>
</gene>
<evidence type="ECO:0000256" key="3">
    <source>
        <dbReference type="ARBA" id="ARBA00023163"/>
    </source>
</evidence>
<dbReference type="PROSITE" id="PS51118">
    <property type="entry name" value="HTH_HXLR"/>
    <property type="match status" value="1"/>
</dbReference>
<dbReference type="Gene3D" id="1.10.10.10">
    <property type="entry name" value="Winged helix-like DNA-binding domain superfamily/Winged helix DNA-binding domain"/>
    <property type="match status" value="1"/>
</dbReference>
<keyword evidence="1" id="KW-0805">Transcription regulation</keyword>
<feature type="domain" description="HTH hxlR-type" evidence="5">
    <location>
        <begin position="8"/>
        <end position="106"/>
    </location>
</feature>
<proteinExistence type="predicted"/>
<keyword evidence="2" id="KW-0238">DNA-binding</keyword>
<feature type="compositionally biased region" description="Basic and acidic residues" evidence="4">
    <location>
        <begin position="101"/>
        <end position="119"/>
    </location>
</feature>